<feature type="transmembrane region" description="Helical" evidence="1">
    <location>
        <begin position="15"/>
        <end position="34"/>
    </location>
</feature>
<reference evidence="2 3" key="1">
    <citation type="submission" date="2016-10" db="EMBL/GenBank/DDBJ databases">
        <authorList>
            <person name="de Groot N.N."/>
        </authorList>
    </citation>
    <scope>NUCLEOTIDE SEQUENCE [LARGE SCALE GENOMIC DNA]</scope>
    <source>
        <strain evidence="2 3">DSM 19938</strain>
    </source>
</reference>
<dbReference type="EMBL" id="FNXY01000007">
    <property type="protein sequence ID" value="SEJ41530.1"/>
    <property type="molecule type" value="Genomic_DNA"/>
</dbReference>
<keyword evidence="3" id="KW-1185">Reference proteome</keyword>
<dbReference type="RefSeq" id="WP_090338553.1">
    <property type="nucleotide sequence ID" value="NZ_FNXY01000007.1"/>
</dbReference>
<keyword evidence="1" id="KW-1133">Transmembrane helix</keyword>
<evidence type="ECO:0000313" key="3">
    <source>
        <dbReference type="Proteomes" id="UP000199532"/>
    </source>
</evidence>
<evidence type="ECO:0000256" key="1">
    <source>
        <dbReference type="SAM" id="Phobius"/>
    </source>
</evidence>
<proteinExistence type="predicted"/>
<dbReference type="AlphaFoldDB" id="A0A1H6YW57"/>
<protein>
    <recommendedName>
        <fullName evidence="4">PH domain-containing protein</fullName>
    </recommendedName>
</protein>
<evidence type="ECO:0000313" key="2">
    <source>
        <dbReference type="EMBL" id="SEJ41530.1"/>
    </source>
</evidence>
<keyword evidence="1" id="KW-0812">Transmembrane</keyword>
<name>A0A1H6YW57_9BACT</name>
<dbReference type="Proteomes" id="UP000199532">
    <property type="component" value="Unassembled WGS sequence"/>
</dbReference>
<sequence length="155" mass="17996">MNKFIVKTNDFHKPYTWILRSMYAILALLVLYIIDLQKLENGFLWIGYSLAILIVLLFFTIPVDELTLDKDHLYFEKKSILPFFNKTVKHQVSKIQQIGVGGNSARIGTYALLNPRICRSKIEIIFKDNSSKIYDLSISKKDSKEIANKIRQLIN</sequence>
<accession>A0A1H6YW57</accession>
<dbReference type="OrthoDB" id="9829397at2"/>
<organism evidence="2 3">
    <name type="scientific">Dyadobacter koreensis</name>
    <dbReference type="NCBI Taxonomy" id="408657"/>
    <lineage>
        <taxon>Bacteria</taxon>
        <taxon>Pseudomonadati</taxon>
        <taxon>Bacteroidota</taxon>
        <taxon>Cytophagia</taxon>
        <taxon>Cytophagales</taxon>
        <taxon>Spirosomataceae</taxon>
        <taxon>Dyadobacter</taxon>
    </lineage>
</organism>
<gene>
    <name evidence="2" type="ORF">SAMN04487995_4572</name>
</gene>
<keyword evidence="1" id="KW-0472">Membrane</keyword>
<feature type="transmembrane region" description="Helical" evidence="1">
    <location>
        <begin position="43"/>
        <end position="63"/>
    </location>
</feature>
<evidence type="ECO:0008006" key="4">
    <source>
        <dbReference type="Google" id="ProtNLM"/>
    </source>
</evidence>